<reference evidence="9" key="1">
    <citation type="journal article" date="2014" name="Int. J. Syst. Evol. Microbiol.">
        <title>Complete genome sequence of Corynebacterium casei LMG S-19264T (=DSM 44701T), isolated from a smear-ripened cheese.</title>
        <authorList>
            <consortium name="US DOE Joint Genome Institute (JGI-PGF)"/>
            <person name="Walter F."/>
            <person name="Albersmeier A."/>
            <person name="Kalinowski J."/>
            <person name="Ruckert C."/>
        </authorList>
    </citation>
    <scope>NUCLEOTIDE SEQUENCE</scope>
    <source>
        <strain evidence="9">CGMCC 1.12181</strain>
    </source>
</reference>
<evidence type="ECO:0000256" key="6">
    <source>
        <dbReference type="SAM" id="MobiDB-lite"/>
    </source>
</evidence>
<name>A0A917CFM0_9GAMM</name>
<keyword evidence="7" id="KW-1133">Transmembrane helix</keyword>
<keyword evidence="7" id="KW-0812">Transmembrane</keyword>
<keyword evidence="7" id="KW-0472">Membrane</keyword>
<dbReference type="Pfam" id="PF00069">
    <property type="entry name" value="Pkinase"/>
    <property type="match status" value="1"/>
</dbReference>
<protein>
    <recommendedName>
        <fullName evidence="8">Protein kinase domain-containing protein</fullName>
    </recommendedName>
</protein>
<evidence type="ECO:0000256" key="2">
    <source>
        <dbReference type="ARBA" id="ARBA00022741"/>
    </source>
</evidence>
<dbReference type="Gene3D" id="1.10.510.10">
    <property type="entry name" value="Transferase(Phosphotransferase) domain 1"/>
    <property type="match status" value="1"/>
</dbReference>
<dbReference type="Gene3D" id="1.25.40.10">
    <property type="entry name" value="Tetratricopeptide repeat domain"/>
    <property type="match status" value="1"/>
</dbReference>
<dbReference type="PANTHER" id="PTHR43289">
    <property type="entry name" value="MITOGEN-ACTIVATED PROTEIN KINASE KINASE KINASE 20-RELATED"/>
    <property type="match status" value="1"/>
</dbReference>
<dbReference type="Gene3D" id="3.90.1580.10">
    <property type="entry name" value="paralog of FGE (formylglycine-generating enzyme)"/>
    <property type="match status" value="1"/>
</dbReference>
<keyword evidence="10" id="KW-1185">Reference proteome</keyword>
<comment type="caution">
    <text evidence="9">The sequence shown here is derived from an EMBL/GenBank/DDBJ whole genome shotgun (WGS) entry which is preliminary data.</text>
</comment>
<dbReference type="Gene3D" id="3.30.200.20">
    <property type="entry name" value="Phosphorylase Kinase, domain 1"/>
    <property type="match status" value="1"/>
</dbReference>
<feature type="domain" description="Protein kinase" evidence="8">
    <location>
        <begin position="14"/>
        <end position="264"/>
    </location>
</feature>
<evidence type="ECO:0000256" key="7">
    <source>
        <dbReference type="SAM" id="Phobius"/>
    </source>
</evidence>
<evidence type="ECO:0000256" key="4">
    <source>
        <dbReference type="ARBA" id="ARBA00022840"/>
    </source>
</evidence>
<sequence>MKAVPKLNINIPDHTILDKIGEGGMSAVYLGRQQSLQRKVAIKVLKKLVMEDKLLAERFVDEAKTVASLDHPHIISIYEAKKLPSGLAYFTMPYLTHGDFSEIICTNAEHLIDLLGQICDGLSHAHEHGVIHRDLKPDNILFDQFGRIKIADFGIAITKKSQRKTKETQLLGSAHYMSPEQIQSRPIDHRSDIYSLGCIIYEKITGEHVYSASNDFSILMAHINKPMPILPAELSVWQPIIDQCLAKNPNDRYQSVADLKADLMKIRYQDHQSDSKQKTTINWAAYKKFLVPASVVAGMAILVVGGLMFMGDEPEPTSSEPLVVEAHTEPSTTTPSTKQEPLTPPDALAKNVAHSEPEIPLMETVINLPENISSVDEEPNLTARLSQANENLKSFRLTKPADDNAASQFAAILAEYPDNQAARQGLHKVGLYYFSLINSKLDQQAYGDAITHIQSLTDFFKEYPIKAGDYQTDIEKITDKANNLVQQAIKKRRSNPQASDYLTMAMILKPNDETLTILETQYQAIPKTGDVMTDLSGYTWVFVAAANSTGVGDFWLAQSETTVEQFKTFAENKGFNERCEHFGKGGFFKKTWDKPPFDQTAQHPVICITAAQAVAYAAWLSDNQKADYQLPTLAQWQSAQQQLAKKPNCGNSNIAGEETSNESKFDQRSDCRDDFVFTAPVNSLGAATNSHDVTGNVAEWVRDCGQQKYCAAGGSWMSGNLADTLKTESADPNKALSHVGFRLIKTID</sequence>
<dbReference type="InterPro" id="IPR042095">
    <property type="entry name" value="SUMF_sf"/>
</dbReference>
<keyword evidence="1" id="KW-0808">Transferase</keyword>
<accession>A0A917CFM0</accession>
<dbReference type="SUPFAM" id="SSF56436">
    <property type="entry name" value="C-type lectin-like"/>
    <property type="match status" value="1"/>
</dbReference>
<dbReference type="AlphaFoldDB" id="A0A917CFM0"/>
<dbReference type="GO" id="GO:0004674">
    <property type="term" value="F:protein serine/threonine kinase activity"/>
    <property type="evidence" value="ECO:0007669"/>
    <property type="project" value="TreeGrafter"/>
</dbReference>
<evidence type="ECO:0000313" key="9">
    <source>
        <dbReference type="EMBL" id="GGF84784.1"/>
    </source>
</evidence>
<keyword evidence="2 5" id="KW-0547">Nucleotide-binding</keyword>
<dbReference type="InterPro" id="IPR011990">
    <property type="entry name" value="TPR-like_helical_dom_sf"/>
</dbReference>
<dbReference type="InterPro" id="IPR017441">
    <property type="entry name" value="Protein_kinase_ATP_BS"/>
</dbReference>
<dbReference type="PANTHER" id="PTHR43289:SF34">
    <property type="entry name" value="SERINE_THREONINE-PROTEIN KINASE YBDM-RELATED"/>
    <property type="match status" value="1"/>
</dbReference>
<dbReference type="SUPFAM" id="SSF56112">
    <property type="entry name" value="Protein kinase-like (PK-like)"/>
    <property type="match status" value="1"/>
</dbReference>
<reference evidence="9" key="2">
    <citation type="submission" date="2020-09" db="EMBL/GenBank/DDBJ databases">
        <authorList>
            <person name="Sun Q."/>
            <person name="Zhou Y."/>
        </authorList>
    </citation>
    <scope>NUCLEOTIDE SEQUENCE</scope>
    <source>
        <strain evidence="9">CGMCC 1.12181</strain>
    </source>
</reference>
<feature type="region of interest" description="Disordered" evidence="6">
    <location>
        <begin position="325"/>
        <end position="344"/>
    </location>
</feature>
<evidence type="ECO:0000256" key="5">
    <source>
        <dbReference type="PROSITE-ProRule" id="PRU10141"/>
    </source>
</evidence>
<dbReference type="PROSITE" id="PS50011">
    <property type="entry name" value="PROTEIN_KINASE_DOM"/>
    <property type="match status" value="1"/>
</dbReference>
<evidence type="ECO:0000256" key="1">
    <source>
        <dbReference type="ARBA" id="ARBA00022679"/>
    </source>
</evidence>
<dbReference type="PROSITE" id="PS00107">
    <property type="entry name" value="PROTEIN_KINASE_ATP"/>
    <property type="match status" value="1"/>
</dbReference>
<evidence type="ECO:0000256" key="3">
    <source>
        <dbReference type="ARBA" id="ARBA00022777"/>
    </source>
</evidence>
<dbReference type="InterPro" id="IPR011009">
    <property type="entry name" value="Kinase-like_dom_sf"/>
</dbReference>
<feature type="binding site" evidence="5">
    <location>
        <position position="43"/>
    </location>
    <ligand>
        <name>ATP</name>
        <dbReference type="ChEBI" id="CHEBI:30616"/>
    </ligand>
</feature>
<proteinExistence type="predicted"/>
<keyword evidence="3" id="KW-0418">Kinase</keyword>
<dbReference type="GO" id="GO:0005524">
    <property type="term" value="F:ATP binding"/>
    <property type="evidence" value="ECO:0007669"/>
    <property type="project" value="UniProtKB-UniRule"/>
</dbReference>
<gene>
    <name evidence="9" type="ORF">GCM10011365_02220</name>
</gene>
<dbReference type="Proteomes" id="UP000605253">
    <property type="component" value="Unassembled WGS sequence"/>
</dbReference>
<dbReference type="PROSITE" id="PS00108">
    <property type="entry name" value="PROTEIN_KINASE_ST"/>
    <property type="match status" value="1"/>
</dbReference>
<evidence type="ECO:0000259" key="8">
    <source>
        <dbReference type="PROSITE" id="PS50011"/>
    </source>
</evidence>
<dbReference type="Pfam" id="PF03781">
    <property type="entry name" value="FGE-sulfatase"/>
    <property type="match status" value="1"/>
</dbReference>
<keyword evidence="4 5" id="KW-0067">ATP-binding</keyword>
<dbReference type="InterPro" id="IPR000719">
    <property type="entry name" value="Prot_kinase_dom"/>
</dbReference>
<feature type="transmembrane region" description="Helical" evidence="7">
    <location>
        <begin position="289"/>
        <end position="310"/>
    </location>
</feature>
<dbReference type="CDD" id="cd14014">
    <property type="entry name" value="STKc_PknB_like"/>
    <property type="match status" value="1"/>
</dbReference>
<dbReference type="RefSeq" id="WP_188363820.1">
    <property type="nucleotide sequence ID" value="NZ_BAABJF010000011.1"/>
</dbReference>
<feature type="region of interest" description="Disordered" evidence="6">
    <location>
        <begin position="646"/>
        <end position="667"/>
    </location>
</feature>
<organism evidence="9 10">
    <name type="scientific">Marinicella pacifica</name>
    <dbReference type="NCBI Taxonomy" id="1171543"/>
    <lineage>
        <taxon>Bacteria</taxon>
        <taxon>Pseudomonadati</taxon>
        <taxon>Pseudomonadota</taxon>
        <taxon>Gammaproteobacteria</taxon>
        <taxon>Lysobacterales</taxon>
        <taxon>Marinicellaceae</taxon>
        <taxon>Marinicella</taxon>
    </lineage>
</organism>
<dbReference type="EMBL" id="BMEO01000001">
    <property type="protein sequence ID" value="GGF84784.1"/>
    <property type="molecule type" value="Genomic_DNA"/>
</dbReference>
<dbReference type="SMART" id="SM00220">
    <property type="entry name" value="S_TKc"/>
    <property type="match status" value="1"/>
</dbReference>
<dbReference type="InterPro" id="IPR016187">
    <property type="entry name" value="CTDL_fold"/>
</dbReference>
<dbReference type="InterPro" id="IPR008271">
    <property type="entry name" value="Ser/Thr_kinase_AS"/>
</dbReference>
<evidence type="ECO:0000313" key="10">
    <source>
        <dbReference type="Proteomes" id="UP000605253"/>
    </source>
</evidence>
<feature type="compositionally biased region" description="Polar residues" evidence="6">
    <location>
        <begin position="329"/>
        <end position="340"/>
    </location>
</feature>
<dbReference type="InterPro" id="IPR005532">
    <property type="entry name" value="SUMF_dom"/>
</dbReference>